<dbReference type="InterPro" id="IPR006094">
    <property type="entry name" value="Oxid_FAD_bind_N"/>
</dbReference>
<evidence type="ECO:0000256" key="1">
    <source>
        <dbReference type="ARBA" id="ARBA00008000"/>
    </source>
</evidence>
<dbReference type="Pfam" id="PF02913">
    <property type="entry name" value="FAD-oxidase_C"/>
    <property type="match status" value="1"/>
</dbReference>
<dbReference type="SUPFAM" id="SSF56176">
    <property type="entry name" value="FAD-binding/transporter-associated domain-like"/>
    <property type="match status" value="1"/>
</dbReference>
<dbReference type="Gene3D" id="3.30.465.10">
    <property type="match status" value="1"/>
</dbReference>
<organism evidence="9">
    <name type="scientific">Longilinea arvoryzae</name>
    <dbReference type="NCBI Taxonomy" id="360412"/>
    <lineage>
        <taxon>Bacteria</taxon>
        <taxon>Bacillati</taxon>
        <taxon>Chloroflexota</taxon>
        <taxon>Anaerolineae</taxon>
        <taxon>Anaerolineales</taxon>
        <taxon>Anaerolineaceae</taxon>
        <taxon>Longilinea</taxon>
    </lineage>
</organism>
<evidence type="ECO:0000256" key="2">
    <source>
        <dbReference type="ARBA" id="ARBA00022630"/>
    </source>
</evidence>
<dbReference type="PANTHER" id="PTHR46568">
    <property type="entry name" value="ALKYLDIHYDROXYACETONEPHOSPHATE SYNTHASE, PEROXISOMAL"/>
    <property type="match status" value="1"/>
</dbReference>
<gene>
    <name evidence="9" type="ORF">LARV_01133</name>
</gene>
<feature type="domain" description="FAD-binding PCMH-type" evidence="8">
    <location>
        <begin position="117"/>
        <end position="303"/>
    </location>
</feature>
<dbReference type="Proteomes" id="UP000055060">
    <property type="component" value="Unassembled WGS sequence"/>
</dbReference>
<dbReference type="STRING" id="360412.LARV_01133"/>
<evidence type="ECO:0000313" key="9">
    <source>
        <dbReference type="EMBL" id="GAP13380.1"/>
    </source>
</evidence>
<dbReference type="InterPro" id="IPR016166">
    <property type="entry name" value="FAD-bd_PCMH"/>
</dbReference>
<dbReference type="RefSeq" id="WP_075072718.1">
    <property type="nucleotide sequence ID" value="NZ_DF967972.1"/>
</dbReference>
<keyword evidence="4" id="KW-0560">Oxidoreductase</keyword>
<accession>A0A0S7BEP3</accession>
<keyword evidence="2" id="KW-0285">Flavoprotein</keyword>
<dbReference type="Gene3D" id="1.10.45.10">
    <property type="entry name" value="Vanillyl-alcohol Oxidase, Chain A, domain 4"/>
    <property type="match status" value="1"/>
</dbReference>
<dbReference type="PROSITE" id="PS51387">
    <property type="entry name" value="FAD_PCMH"/>
    <property type="match status" value="1"/>
</dbReference>
<dbReference type="SUPFAM" id="SSF55103">
    <property type="entry name" value="FAD-linked oxidases, C-terminal domain"/>
    <property type="match status" value="1"/>
</dbReference>
<evidence type="ECO:0000259" key="8">
    <source>
        <dbReference type="PROSITE" id="PS51387"/>
    </source>
</evidence>
<dbReference type="Gene3D" id="3.30.43.10">
    <property type="entry name" value="Uridine Diphospho-n-acetylenolpyruvylglucosamine Reductase, domain 2"/>
    <property type="match status" value="1"/>
</dbReference>
<evidence type="ECO:0000256" key="7">
    <source>
        <dbReference type="PIRSR" id="PIRSR625650-4"/>
    </source>
</evidence>
<dbReference type="GO" id="GO:0071949">
    <property type="term" value="F:FAD binding"/>
    <property type="evidence" value="ECO:0007669"/>
    <property type="project" value="InterPro"/>
</dbReference>
<protein>
    <submittedName>
        <fullName evidence="9">FAD/FMN-containing dehydrogenases</fullName>
    </submittedName>
</protein>
<dbReference type="InterPro" id="IPR004113">
    <property type="entry name" value="FAD-bd_oxidored_4_C"/>
</dbReference>
<keyword evidence="3" id="KW-0274">FAD</keyword>
<keyword evidence="10" id="KW-1185">Reference proteome</keyword>
<dbReference type="InterPro" id="IPR016164">
    <property type="entry name" value="FAD-linked_Oxase-like_C"/>
</dbReference>
<dbReference type="InterPro" id="IPR016169">
    <property type="entry name" value="FAD-bd_PCMH_sub2"/>
</dbReference>
<evidence type="ECO:0000256" key="4">
    <source>
        <dbReference type="ARBA" id="ARBA00023002"/>
    </source>
</evidence>
<dbReference type="Pfam" id="PF01565">
    <property type="entry name" value="FAD_binding_4"/>
    <property type="match status" value="1"/>
</dbReference>
<name>A0A0S7BEP3_9CHLR</name>
<reference evidence="9" key="1">
    <citation type="submission" date="2015-07" db="EMBL/GenBank/DDBJ databases">
        <title>Draft Genome Sequences of Anaerolinea thermolimosa IMO-1, Bellilinea caldifistulae GOMI-1, Leptolinea tardivitalis YMTK-2, Levilinea saccharolytica KIBI-1,Longilinea arvoryzae KOME-1, Previously Described as Members of the Anaerolineaceae (Chloroflexi).</title>
        <authorList>
            <person name="Sekiguchi Y."/>
            <person name="Ohashi A."/>
            <person name="Matsuura N."/>
            <person name="Tourlousse M.D."/>
        </authorList>
    </citation>
    <scope>NUCLEOTIDE SEQUENCE [LARGE SCALE GENOMIC DNA]</scope>
    <source>
        <strain evidence="9">KOME-1</strain>
    </source>
</reference>
<sequence>MSKSDFTPHWIEQAPPPRSYRSLFKWGDPNGFKHPNRGMLEVLKETFGLTDADFTAPQHTGMENFDAAVPAALEERHQQAFENLLGAENVITGAYERTRASYGAGMIDALRLRQHIVENLPGAVLTPRNRADVEAAMKYCDEQRIPLYVYGGGSTVTRGMEAVRGGVCLDLSRHLNGVIHFNETDQTITVQAGMWGPELERILNQAPQTLGAHERYTCGHFPQSFMHSSVGGWVVTRGAGQNSTYYGKIEDMVIAQEYVTPRGVLQTAPQPRSATGPDFDQILMGSEGCFGVLTAVTLRVCKYQPENTRRYSYLFRNWEEALTAGREILQGEFGLPSVFRLSDPEETDVAMHMYHIHGTPADRVMRGLGYQPMQRCILLGTCDGDAAYSRLVNNRIAAIARRHGAFTLTPFGVTRKWEKSRFTDPYLREDLMDFGILIDTLECAVTWEQMPAVHEQVRAIVKARPQTICMTHLSHAYPQGGNLYFIFIARISEIDEYLRLQYSILEAMKTAGAAISHHHGIGKQTGPWLEEQIGTPCMDVIRALKQHFDPHNICNPGGTLGLDMSEEQREKRWGF</sequence>
<dbReference type="Gene3D" id="3.30.70.3450">
    <property type="match status" value="1"/>
</dbReference>
<dbReference type="InterPro" id="IPR025650">
    <property type="entry name" value="Alkyl-DHAP_Synthase"/>
</dbReference>
<dbReference type="InterPro" id="IPR036318">
    <property type="entry name" value="FAD-bd_PCMH-like_sf"/>
</dbReference>
<evidence type="ECO:0000313" key="10">
    <source>
        <dbReference type="Proteomes" id="UP000055060"/>
    </source>
</evidence>
<comment type="similarity">
    <text evidence="1">Belongs to the FAD-binding oxidoreductase/transferase type 4 family.</text>
</comment>
<dbReference type="OrthoDB" id="9767256at2"/>
<dbReference type="GO" id="GO:0016491">
    <property type="term" value="F:oxidoreductase activity"/>
    <property type="evidence" value="ECO:0007669"/>
    <property type="project" value="UniProtKB-KW"/>
</dbReference>
<evidence type="ECO:0000256" key="5">
    <source>
        <dbReference type="PIRSR" id="PIRSR625650-1"/>
    </source>
</evidence>
<dbReference type="EMBL" id="DF967972">
    <property type="protein sequence ID" value="GAP13380.1"/>
    <property type="molecule type" value="Genomic_DNA"/>
</dbReference>
<dbReference type="InterPro" id="IPR016171">
    <property type="entry name" value="Vanillyl_alc_oxidase_C-sub2"/>
</dbReference>
<evidence type="ECO:0000256" key="3">
    <source>
        <dbReference type="ARBA" id="ARBA00022827"/>
    </source>
</evidence>
<dbReference type="AlphaFoldDB" id="A0A0S7BEP3"/>
<feature type="site" description="Important for enzyme activity" evidence="7">
    <location>
        <position position="340"/>
    </location>
</feature>
<evidence type="ECO:0000256" key="6">
    <source>
        <dbReference type="PIRSR" id="PIRSR625650-2"/>
    </source>
</evidence>
<dbReference type="GO" id="GO:0008610">
    <property type="term" value="P:lipid biosynthetic process"/>
    <property type="evidence" value="ECO:0007669"/>
    <property type="project" value="InterPro"/>
</dbReference>
<dbReference type="InterPro" id="IPR016167">
    <property type="entry name" value="FAD-bd_PCMH_sub1"/>
</dbReference>
<feature type="binding site" evidence="6">
    <location>
        <position position="428"/>
    </location>
    <ligand>
        <name>substrate</name>
    </ligand>
</feature>
<dbReference type="GO" id="GO:0008609">
    <property type="term" value="F:alkylglycerone-phosphate synthase activity"/>
    <property type="evidence" value="ECO:0007669"/>
    <property type="project" value="InterPro"/>
</dbReference>
<dbReference type="PANTHER" id="PTHR46568:SF1">
    <property type="entry name" value="ALKYLDIHYDROXYACETONEPHOSPHATE SYNTHASE, PEROXISOMAL"/>
    <property type="match status" value="1"/>
</dbReference>
<proteinExistence type="inferred from homology"/>
<dbReference type="Gene3D" id="3.30.300.330">
    <property type="match status" value="1"/>
</dbReference>
<feature type="active site" description="Proton donor/acceptor" evidence="5">
    <location>
        <position position="484"/>
    </location>
</feature>